<dbReference type="Proteomes" id="UP000033772">
    <property type="component" value="Unassembled WGS sequence"/>
</dbReference>
<evidence type="ECO:0000313" key="3">
    <source>
        <dbReference type="Proteomes" id="UP000033772"/>
    </source>
</evidence>
<gene>
    <name evidence="2" type="ORF">UG56_001690</name>
</gene>
<dbReference type="RefSeq" id="WP_045547914.1">
    <property type="nucleotide sequence ID" value="NZ_JZDQ02000002.1"/>
</dbReference>
<dbReference type="GO" id="GO:0006950">
    <property type="term" value="P:response to stress"/>
    <property type="evidence" value="ECO:0007669"/>
    <property type="project" value="TreeGrafter"/>
</dbReference>
<dbReference type="SMART" id="SM00347">
    <property type="entry name" value="HTH_MARR"/>
    <property type="match status" value="1"/>
</dbReference>
<dbReference type="InterPro" id="IPR036390">
    <property type="entry name" value="WH_DNA-bd_sf"/>
</dbReference>
<sequence>MTDAPLLLYVVKQLELATRARLDAVLKESGVTALQYTALSVLERRPTMSAADLARASFVRAQSAADLIGALERRGLIERRTDPDNRRRMLISLTAEGRTFLDTYDPRVEELEEQMLADLGPDDRKAFRTFLDTARRALS</sequence>
<dbReference type="InterPro" id="IPR039422">
    <property type="entry name" value="MarR/SlyA-like"/>
</dbReference>
<dbReference type="PANTHER" id="PTHR33164">
    <property type="entry name" value="TRANSCRIPTIONAL REGULATOR, MARR FAMILY"/>
    <property type="match status" value="1"/>
</dbReference>
<evidence type="ECO:0000259" key="1">
    <source>
        <dbReference type="PROSITE" id="PS50995"/>
    </source>
</evidence>
<keyword evidence="3" id="KW-1185">Reference proteome</keyword>
<protein>
    <submittedName>
        <fullName evidence="2">MarR family transcriptional regulator</fullName>
    </submittedName>
</protein>
<dbReference type="AlphaFoldDB" id="A0A1J4NC50"/>
<dbReference type="Gene3D" id="1.10.10.10">
    <property type="entry name" value="Winged helix-like DNA-binding domain superfamily/Winged helix DNA-binding domain"/>
    <property type="match status" value="1"/>
</dbReference>
<evidence type="ECO:0000313" key="2">
    <source>
        <dbReference type="EMBL" id="OIJ28519.1"/>
    </source>
</evidence>
<dbReference type="PANTHER" id="PTHR33164:SF43">
    <property type="entry name" value="HTH-TYPE TRANSCRIPTIONAL REPRESSOR YETL"/>
    <property type="match status" value="1"/>
</dbReference>
<organism evidence="2 3">
    <name type="scientific">Nocardioides luteus</name>
    <dbReference type="NCBI Taxonomy" id="1844"/>
    <lineage>
        <taxon>Bacteria</taxon>
        <taxon>Bacillati</taxon>
        <taxon>Actinomycetota</taxon>
        <taxon>Actinomycetes</taxon>
        <taxon>Propionibacteriales</taxon>
        <taxon>Nocardioidaceae</taxon>
        <taxon>Nocardioides</taxon>
    </lineage>
</organism>
<dbReference type="PROSITE" id="PS50995">
    <property type="entry name" value="HTH_MARR_2"/>
    <property type="match status" value="1"/>
</dbReference>
<proteinExistence type="predicted"/>
<dbReference type="EMBL" id="JZDQ02000002">
    <property type="protein sequence ID" value="OIJ28519.1"/>
    <property type="molecule type" value="Genomic_DNA"/>
</dbReference>
<dbReference type="STRING" id="1844.UG56_001690"/>
<dbReference type="GO" id="GO:0003700">
    <property type="term" value="F:DNA-binding transcription factor activity"/>
    <property type="evidence" value="ECO:0007669"/>
    <property type="project" value="InterPro"/>
</dbReference>
<accession>A0A1J4NC50</accession>
<name>A0A1J4NC50_9ACTN</name>
<dbReference type="InterPro" id="IPR000835">
    <property type="entry name" value="HTH_MarR-typ"/>
</dbReference>
<dbReference type="OrthoDB" id="9155413at2"/>
<dbReference type="InterPro" id="IPR036388">
    <property type="entry name" value="WH-like_DNA-bd_sf"/>
</dbReference>
<dbReference type="Pfam" id="PF12802">
    <property type="entry name" value="MarR_2"/>
    <property type="match status" value="1"/>
</dbReference>
<comment type="caution">
    <text evidence="2">The sequence shown here is derived from an EMBL/GenBank/DDBJ whole genome shotgun (WGS) entry which is preliminary data.</text>
</comment>
<feature type="domain" description="HTH marR-type" evidence="1">
    <location>
        <begin position="4"/>
        <end position="136"/>
    </location>
</feature>
<reference evidence="2" key="1">
    <citation type="submission" date="2016-10" db="EMBL/GenBank/DDBJ databases">
        <title>Draft Genome Sequence of Nocardioides luteus Strain BAFB, an Alkane-Degrading Bacterium Isolated from JP-7 Polluted Soil.</title>
        <authorList>
            <person name="Brown L."/>
            <person name="Ruiz O.N."/>
            <person name="Gunasekera T."/>
        </authorList>
    </citation>
    <scope>NUCLEOTIDE SEQUENCE [LARGE SCALE GENOMIC DNA]</scope>
    <source>
        <strain evidence="2">BAFB</strain>
    </source>
</reference>
<dbReference type="SUPFAM" id="SSF46785">
    <property type="entry name" value="Winged helix' DNA-binding domain"/>
    <property type="match status" value="1"/>
</dbReference>